<dbReference type="InterPro" id="IPR002909">
    <property type="entry name" value="IPT_dom"/>
</dbReference>
<protein>
    <submittedName>
        <fullName evidence="4">Putative repeat protein (TIGR01451 family)</fullName>
    </submittedName>
</protein>
<sequence>MEKKYLRLLLLCIWTFSTFHSLAQIPLNPVVFSTTGYDYITDATTDSRGNVYVLGSFDGKQGNILTPTSHEIKSNYNWYVAVYSKDGVLDKIGSVGYSGSTLHSIAVDKNNNIYVSGSSSHSITVSKFSPDFSLVWSFTEGVNSHFIGKKVLADEEGNVYVTGTVGAWSVLGLDLTPENSCCDPKSFLLKLNSQGKFVWIQAGLGRYVNSAGNSLAFDRERNLIMVGTISGSGTYGNTLVKSAGNDNLLLVKYTPNGHVLMAKAIGERNQNIHGEDIAVDEFNNFYITGTYAFSATFGSTTLPSTSNVGGVYREAFIAKLDSYGNAQWAKHEFVGSSGTTAKSIAYKEGKVQIVGMQGSFGNSKPYVLSYLHNGSFLWKSYLKQVNGDATKVLISSGSTSQVFGTFFGSFKATDHTFTAYGIMDGYKVQLYDTTSATYSGFIHGNIYDDQNLNCQFEPNEKGIEGIIVTALPGSFFGITDSKGNYSINLPKGSYTIKPILPSNSASRIITPSCTTIKNVNVTQENSVIENIDFGNTVEESPYLNVSLSSNRRRRCMENVTTVTYSNTGFAPASNAKVTLQFPAEVIFKSASMPFTRDSKGNYVFVVGDLQPNQQGTITIKDSVSCADPTIRGLTVCTKAWITPVNQYTAPPTYNRADVAIAASETPENQARFVLRNQGQGAMTDSLSYRVLQNMELSLTGKYKLAIGDSLVLKFPTASRVIRVEADQPQGHPLKTIASANLEMKKANTTGLPDIAMMAMPPNDPEPEITEECLPIIDSFDPNDKQVIPVGRTAEKYTPTSSSLRYTVRFQNTGTDVAYRVVVVDTLSADLDMSTFQVGAVTHPYTLTVSGKEKPVLTFTFNNIMLPDSGTNQAGSNGAIQFSIKPKADLPEKHLIENYADIFFDYNEPVRTNITQNRIFDMPPVISDKQLVAHEVVVSPNIISFSPTQGRAGQTVTIRGENFSTNAFANKVSINGHLAPILAYTAEELKVVVPSNAFSGKIRVVTPDGSATTGPDFIIFQPPTITSVSPAEAVPGTSITISGTHFSTDLTLDTVYFNGVKAKITQASTTQLKVEVPATATKGKVLLKTLGGQVETQQPFMVWHHPTFTSFSPGKGKTGTVVNLSGMNFAEDVKRNLVTFGSAKAEVTAASANSLTVTVPANAETEKIQVETPGGTVRTASDFIFVPAPVITSFSPTSGYAGTTVTITGEHFGADHQTDVIYFNNTVAAILEATNTKLVVKAPKGVITGNLSVKGAGGEAIGAEFLVPDLSKEEALSIYPNPTQGNVTINWYKANYQVQKIEVFDSVGKRLFTAIGENVPGDEVQLNLFTYGAGVYTLRVLTTDGPILKRLVVVK</sequence>
<dbReference type="EMBL" id="JACJIQ010000039">
    <property type="protein sequence ID" value="MBA9079898.1"/>
    <property type="molecule type" value="Genomic_DNA"/>
</dbReference>
<keyword evidence="1 2" id="KW-0732">Signal</keyword>
<organism evidence="4 5">
    <name type="scientific">Rufibacter quisquiliarum</name>
    <dbReference type="NCBI Taxonomy" id="1549639"/>
    <lineage>
        <taxon>Bacteria</taxon>
        <taxon>Pseudomonadati</taxon>
        <taxon>Bacteroidota</taxon>
        <taxon>Cytophagia</taxon>
        <taxon>Cytophagales</taxon>
        <taxon>Hymenobacteraceae</taxon>
        <taxon>Rufibacter</taxon>
    </lineage>
</organism>
<dbReference type="PANTHER" id="PTHR46769:SF2">
    <property type="entry name" value="FIBROCYSTIN-L ISOFORM 2 PRECURSOR-RELATED"/>
    <property type="match status" value="1"/>
</dbReference>
<accession>A0A839GZN0</accession>
<dbReference type="RefSeq" id="WP_182514612.1">
    <property type="nucleotide sequence ID" value="NZ_JACJIQ010000039.1"/>
</dbReference>
<feature type="domain" description="IPT/TIG" evidence="3">
    <location>
        <begin position="1104"/>
        <end position="1185"/>
    </location>
</feature>
<dbReference type="InterPro" id="IPR052387">
    <property type="entry name" value="Fibrocystin"/>
</dbReference>
<dbReference type="InterPro" id="IPR014756">
    <property type="entry name" value="Ig_E-set"/>
</dbReference>
<dbReference type="Pfam" id="PF01833">
    <property type="entry name" value="TIG"/>
    <property type="match status" value="4"/>
</dbReference>
<dbReference type="InterPro" id="IPR011042">
    <property type="entry name" value="6-blade_b-propeller_TolB-like"/>
</dbReference>
<dbReference type="Gene3D" id="2.120.10.30">
    <property type="entry name" value="TolB, C-terminal domain"/>
    <property type="match status" value="1"/>
</dbReference>
<dbReference type="Proteomes" id="UP000563094">
    <property type="component" value="Unassembled WGS sequence"/>
</dbReference>
<dbReference type="InterPro" id="IPR013783">
    <property type="entry name" value="Ig-like_fold"/>
</dbReference>
<dbReference type="Gene3D" id="2.60.40.10">
    <property type="entry name" value="Immunoglobulins"/>
    <property type="match status" value="5"/>
</dbReference>
<proteinExistence type="predicted"/>
<dbReference type="PANTHER" id="PTHR46769">
    <property type="entry name" value="POLYCYSTIC KIDNEY AND HEPATIC DISEASE 1 (AUTOSOMAL RECESSIVE)-LIKE 1"/>
    <property type="match status" value="1"/>
</dbReference>
<evidence type="ECO:0000313" key="4">
    <source>
        <dbReference type="EMBL" id="MBA9079898.1"/>
    </source>
</evidence>
<reference evidence="4 5" key="1">
    <citation type="submission" date="2020-08" db="EMBL/GenBank/DDBJ databases">
        <title>Genomic Encyclopedia of Type Strains, Phase IV (KMG-IV): sequencing the most valuable type-strain genomes for metagenomic binning, comparative biology and taxonomic classification.</title>
        <authorList>
            <person name="Goeker M."/>
        </authorList>
    </citation>
    <scope>NUCLEOTIDE SEQUENCE [LARGE SCALE GENOMIC DNA]</scope>
    <source>
        <strain evidence="4 5">DSM 29854</strain>
    </source>
</reference>
<dbReference type="SUPFAM" id="SSF81296">
    <property type="entry name" value="E set domains"/>
    <property type="match status" value="4"/>
</dbReference>
<evidence type="ECO:0000259" key="3">
    <source>
        <dbReference type="SMART" id="SM00429"/>
    </source>
</evidence>
<dbReference type="SMART" id="SM00429">
    <property type="entry name" value="IPT"/>
    <property type="match status" value="3"/>
</dbReference>
<comment type="caution">
    <text evidence="4">The sequence shown here is derived from an EMBL/GenBank/DDBJ whole genome shotgun (WGS) entry which is preliminary data.</text>
</comment>
<evidence type="ECO:0000256" key="1">
    <source>
        <dbReference type="ARBA" id="ARBA00022729"/>
    </source>
</evidence>
<gene>
    <name evidence="4" type="ORF">FHS90_004644</name>
</gene>
<dbReference type="SUPFAM" id="SSF63829">
    <property type="entry name" value="Calcium-dependent phosphotriesterase"/>
    <property type="match status" value="1"/>
</dbReference>
<name>A0A839GZN0_9BACT</name>
<dbReference type="Pfam" id="PF24595">
    <property type="entry name" value="DUF7619"/>
    <property type="match status" value="1"/>
</dbReference>
<feature type="signal peptide" evidence="2">
    <location>
        <begin position="1"/>
        <end position="23"/>
    </location>
</feature>
<dbReference type="SUPFAM" id="SSF117074">
    <property type="entry name" value="Hypothetical protein PA1324"/>
    <property type="match status" value="1"/>
</dbReference>
<feature type="domain" description="IPT/TIG" evidence="3">
    <location>
        <begin position="1187"/>
        <end position="1267"/>
    </location>
</feature>
<evidence type="ECO:0000256" key="2">
    <source>
        <dbReference type="SAM" id="SignalP"/>
    </source>
</evidence>
<evidence type="ECO:0000313" key="5">
    <source>
        <dbReference type="Proteomes" id="UP000563094"/>
    </source>
</evidence>
<dbReference type="CDD" id="cd00102">
    <property type="entry name" value="IPT"/>
    <property type="match status" value="1"/>
</dbReference>
<dbReference type="InterPro" id="IPR026444">
    <property type="entry name" value="Secre_tail"/>
</dbReference>
<keyword evidence="5" id="KW-1185">Reference proteome</keyword>
<dbReference type="Pfam" id="PF18962">
    <property type="entry name" value="Por_Secre_tail"/>
    <property type="match status" value="1"/>
</dbReference>
<feature type="domain" description="IPT/TIG" evidence="3">
    <location>
        <begin position="1021"/>
        <end position="1102"/>
    </location>
</feature>
<dbReference type="NCBIfam" id="TIGR04183">
    <property type="entry name" value="Por_Secre_tail"/>
    <property type="match status" value="1"/>
</dbReference>
<dbReference type="InterPro" id="IPR055353">
    <property type="entry name" value="DUF7619"/>
</dbReference>
<dbReference type="CDD" id="cd00603">
    <property type="entry name" value="IPT_PCSR"/>
    <property type="match status" value="2"/>
</dbReference>
<feature type="chain" id="PRO_5033034987" evidence="2">
    <location>
        <begin position="24"/>
        <end position="1354"/>
    </location>
</feature>